<evidence type="ECO:0000313" key="9">
    <source>
        <dbReference type="EMBL" id="APT91005.1"/>
    </source>
</evidence>
<feature type="transmembrane region" description="Helical" evidence="7">
    <location>
        <begin position="134"/>
        <end position="152"/>
    </location>
</feature>
<keyword evidence="10" id="KW-1185">Reference proteome</keyword>
<evidence type="ECO:0000256" key="5">
    <source>
        <dbReference type="ARBA" id="ARBA00023136"/>
    </source>
</evidence>
<dbReference type="Proteomes" id="UP000185469">
    <property type="component" value="Chromosome"/>
</dbReference>
<proteinExistence type="predicted"/>
<dbReference type="Pfam" id="PF06271">
    <property type="entry name" value="RDD"/>
    <property type="match status" value="1"/>
</dbReference>
<accession>A0A1L7CYP3</accession>
<dbReference type="GO" id="GO:0005886">
    <property type="term" value="C:plasma membrane"/>
    <property type="evidence" value="ECO:0007669"/>
    <property type="project" value="UniProtKB-SubCell"/>
</dbReference>
<keyword evidence="4 7" id="KW-1133">Transmembrane helix</keyword>
<dbReference type="InterPro" id="IPR051791">
    <property type="entry name" value="Pra-immunoreactive"/>
</dbReference>
<organism evidence="9 10">
    <name type="scientific">Corynebacterium sphenisci DSM 44792</name>
    <dbReference type="NCBI Taxonomy" id="1437874"/>
    <lineage>
        <taxon>Bacteria</taxon>
        <taxon>Bacillati</taxon>
        <taxon>Actinomycetota</taxon>
        <taxon>Actinomycetes</taxon>
        <taxon>Mycobacteriales</taxon>
        <taxon>Corynebacteriaceae</taxon>
        <taxon>Corynebacterium</taxon>
    </lineage>
</organism>
<feature type="transmembrane region" description="Helical" evidence="7">
    <location>
        <begin position="89"/>
        <end position="110"/>
    </location>
</feature>
<comment type="subcellular location">
    <subcellularLocation>
        <location evidence="1">Cell membrane</location>
        <topology evidence="1">Multi-pass membrane protein</topology>
    </subcellularLocation>
</comment>
<keyword evidence="3 7" id="KW-0812">Transmembrane</keyword>
<dbReference type="InterPro" id="IPR016795">
    <property type="entry name" value="UCP021697"/>
</dbReference>
<protein>
    <submittedName>
        <fullName evidence="9">Membrane protein</fullName>
    </submittedName>
</protein>
<evidence type="ECO:0000259" key="8">
    <source>
        <dbReference type="Pfam" id="PF06271"/>
    </source>
</evidence>
<gene>
    <name evidence="9" type="ORF">CSPHI_08095</name>
</gene>
<dbReference type="RefSeq" id="WP_075692308.1">
    <property type="nucleotide sequence ID" value="NZ_CP009248.1"/>
</dbReference>
<evidence type="ECO:0000256" key="3">
    <source>
        <dbReference type="ARBA" id="ARBA00022692"/>
    </source>
</evidence>
<evidence type="ECO:0000313" key="10">
    <source>
        <dbReference type="Proteomes" id="UP000185469"/>
    </source>
</evidence>
<dbReference type="STRING" id="1437874.CSPHI_08095"/>
<reference evidence="9 10" key="1">
    <citation type="submission" date="2014-08" db="EMBL/GenBank/DDBJ databases">
        <title>Complete genome sequence of Corynebacterium sphenisci CECT 5990(T) (=DSM 44792(T)), isolated from healthy wild penguins.</title>
        <authorList>
            <person name="Ruckert C."/>
            <person name="Albersmeier A."/>
            <person name="Winkler A."/>
            <person name="Kalinowski J."/>
        </authorList>
    </citation>
    <scope>NUCLEOTIDE SEQUENCE [LARGE SCALE GENOMIC DNA]</scope>
    <source>
        <strain evidence="9 10">DSM 44792</strain>
    </source>
</reference>
<evidence type="ECO:0000256" key="6">
    <source>
        <dbReference type="SAM" id="MobiDB-lite"/>
    </source>
</evidence>
<dbReference type="InterPro" id="IPR010432">
    <property type="entry name" value="RDD"/>
</dbReference>
<dbReference type="KEGG" id="csph:CSPHI_08095"/>
<dbReference type="PANTHER" id="PTHR36115">
    <property type="entry name" value="PROLINE-RICH ANTIGEN HOMOLOG-RELATED"/>
    <property type="match status" value="1"/>
</dbReference>
<feature type="region of interest" description="Disordered" evidence="6">
    <location>
        <begin position="1"/>
        <end position="31"/>
    </location>
</feature>
<dbReference type="EMBL" id="CP009248">
    <property type="protein sequence ID" value="APT91005.1"/>
    <property type="molecule type" value="Genomic_DNA"/>
</dbReference>
<evidence type="ECO:0000256" key="2">
    <source>
        <dbReference type="ARBA" id="ARBA00022475"/>
    </source>
</evidence>
<sequence length="172" mass="19138">MAEKHNWLEGPQVPGQYEDPENLSEYPGQNLGLERTGSGSQASLGRRVGALAIDWLVSMMLTTLVYPFFGPDQSQMEQYGDPFIAWQSFSATWTFIIFLIVGTVSVWLFARTPGHAVLGMGVARIDKPDQRVGLWRAFVRSFLTLLLLPPIIQDSDLRGMHDRATGTAVIRA</sequence>
<dbReference type="OrthoDB" id="5187110at2"/>
<keyword evidence="5 7" id="KW-0472">Membrane</keyword>
<evidence type="ECO:0000256" key="4">
    <source>
        <dbReference type="ARBA" id="ARBA00022989"/>
    </source>
</evidence>
<name>A0A1L7CYP3_9CORY</name>
<keyword evidence="2" id="KW-1003">Cell membrane</keyword>
<dbReference type="AlphaFoldDB" id="A0A1L7CYP3"/>
<dbReference type="PANTHER" id="PTHR36115:SF6">
    <property type="entry name" value="PROLINE-RICH ANTIGEN HOMOLOG"/>
    <property type="match status" value="1"/>
</dbReference>
<evidence type="ECO:0000256" key="1">
    <source>
        <dbReference type="ARBA" id="ARBA00004651"/>
    </source>
</evidence>
<dbReference type="PIRSF" id="PIRSF021697">
    <property type="entry name" value="UCP021697"/>
    <property type="match status" value="1"/>
</dbReference>
<evidence type="ECO:0000256" key="7">
    <source>
        <dbReference type="SAM" id="Phobius"/>
    </source>
</evidence>
<feature type="transmembrane region" description="Helical" evidence="7">
    <location>
        <begin position="48"/>
        <end position="69"/>
    </location>
</feature>
<feature type="domain" description="RDD" evidence="8">
    <location>
        <begin position="42"/>
        <end position="147"/>
    </location>
</feature>